<keyword evidence="8" id="KW-0807">Transducer</keyword>
<organism evidence="10 11">
    <name type="scientific">Drosophila navojoa</name>
    <name type="common">Fruit fly</name>
    <dbReference type="NCBI Taxonomy" id="7232"/>
    <lineage>
        <taxon>Eukaryota</taxon>
        <taxon>Metazoa</taxon>
        <taxon>Ecdysozoa</taxon>
        <taxon>Arthropoda</taxon>
        <taxon>Hexapoda</taxon>
        <taxon>Insecta</taxon>
        <taxon>Pterygota</taxon>
        <taxon>Neoptera</taxon>
        <taxon>Endopterygota</taxon>
        <taxon>Diptera</taxon>
        <taxon>Brachycera</taxon>
        <taxon>Muscomorpha</taxon>
        <taxon>Ephydroidea</taxon>
        <taxon>Drosophilidae</taxon>
        <taxon>Drosophila</taxon>
    </lineage>
</organism>
<feature type="domain" description="Receptor ligand binding region" evidence="9">
    <location>
        <begin position="1"/>
        <end position="108"/>
    </location>
</feature>
<dbReference type="InterPro" id="IPR001828">
    <property type="entry name" value="ANF_lig-bd_rcpt"/>
</dbReference>
<dbReference type="Proteomes" id="UP000295192">
    <property type="component" value="Unassembled WGS sequence"/>
</dbReference>
<evidence type="ECO:0000256" key="4">
    <source>
        <dbReference type="ARBA" id="ARBA00023040"/>
    </source>
</evidence>
<dbReference type="GO" id="GO:0038039">
    <property type="term" value="C:G protein-coupled receptor heterodimeric complex"/>
    <property type="evidence" value="ECO:0007669"/>
    <property type="project" value="TreeGrafter"/>
</dbReference>
<keyword evidence="2" id="KW-0812">Transmembrane</keyword>
<dbReference type="GO" id="GO:0007214">
    <property type="term" value="P:gamma-aminobutyric acid signaling pathway"/>
    <property type="evidence" value="ECO:0007669"/>
    <property type="project" value="TreeGrafter"/>
</dbReference>
<evidence type="ECO:0000313" key="11">
    <source>
        <dbReference type="Proteomes" id="UP000295192"/>
    </source>
</evidence>
<keyword evidence="3" id="KW-1133">Transmembrane helix</keyword>
<dbReference type="EMBL" id="LSRL02001319">
    <property type="protein sequence ID" value="TDG39146.1"/>
    <property type="molecule type" value="Genomic_DNA"/>
</dbReference>
<dbReference type="Gene3D" id="3.40.50.2300">
    <property type="match status" value="1"/>
</dbReference>
<keyword evidence="11" id="KW-1185">Reference proteome</keyword>
<protein>
    <recommendedName>
        <fullName evidence="9">Receptor ligand binding region domain-containing protein</fullName>
    </recommendedName>
</protein>
<keyword evidence="4" id="KW-0297">G-protein coupled receptor</keyword>
<sequence>MQRLGWTRVSTLTEDTQQYTGYLSRMENKLRLYNFTLAFSRKVPHDVTATEMREHLVKLKEAYSRIIIAELQSDTAAITICEAIKLGMTQTENYVWFLPSWLSKDFKMWGIKVNNKCSTEQFRNAIEGHL</sequence>
<comment type="subcellular location">
    <subcellularLocation>
        <location evidence="1">Membrane</location>
    </subcellularLocation>
</comment>
<evidence type="ECO:0000313" key="10">
    <source>
        <dbReference type="EMBL" id="TDG39146.1"/>
    </source>
</evidence>
<evidence type="ECO:0000256" key="7">
    <source>
        <dbReference type="ARBA" id="ARBA00023180"/>
    </source>
</evidence>
<evidence type="ECO:0000259" key="9">
    <source>
        <dbReference type="Pfam" id="PF01094"/>
    </source>
</evidence>
<evidence type="ECO:0000256" key="3">
    <source>
        <dbReference type="ARBA" id="ARBA00022989"/>
    </source>
</evidence>
<dbReference type="InterPro" id="IPR028082">
    <property type="entry name" value="Peripla_BP_I"/>
</dbReference>
<dbReference type="STRING" id="7232.A0A484ARR8"/>
<keyword evidence="7" id="KW-0325">Glycoprotein</keyword>
<keyword evidence="6" id="KW-0675">Receptor</keyword>
<dbReference type="PANTHER" id="PTHR10519:SF20">
    <property type="entry name" value="G-PROTEIN COUPLED RECEPTOR 156-RELATED"/>
    <property type="match status" value="1"/>
</dbReference>
<dbReference type="PANTHER" id="PTHR10519">
    <property type="entry name" value="GABA-B RECEPTOR"/>
    <property type="match status" value="1"/>
</dbReference>
<proteinExistence type="predicted"/>
<reference evidence="10 11" key="1">
    <citation type="journal article" date="2019" name="J. Hered.">
        <title>An Improved Genome Assembly for Drosophila navojoa, the Basal Species in the mojavensis Cluster.</title>
        <authorList>
            <person name="Vanderlinde T."/>
            <person name="Dupim E.G."/>
            <person name="Nazario-Yepiz N.O."/>
            <person name="Carvalho A.B."/>
        </authorList>
    </citation>
    <scope>NUCLEOTIDE SEQUENCE [LARGE SCALE GENOMIC DNA]</scope>
    <source>
        <strain evidence="10">Navoj_Jal97</strain>
        <tissue evidence="10">Whole organism</tissue>
    </source>
</reference>
<evidence type="ECO:0000256" key="2">
    <source>
        <dbReference type="ARBA" id="ARBA00022692"/>
    </source>
</evidence>
<feature type="non-terminal residue" evidence="10">
    <location>
        <position position="130"/>
    </location>
</feature>
<gene>
    <name evidence="10" type="ORF">AWZ03_014432</name>
</gene>
<comment type="caution">
    <text evidence="10">The sequence shown here is derived from an EMBL/GenBank/DDBJ whole genome shotgun (WGS) entry which is preliminary data.</text>
</comment>
<name>A0A484ARR8_DRONA</name>
<dbReference type="AlphaFoldDB" id="A0A484ARR8"/>
<keyword evidence="5" id="KW-0472">Membrane</keyword>
<dbReference type="SUPFAM" id="SSF53822">
    <property type="entry name" value="Periplasmic binding protein-like I"/>
    <property type="match status" value="1"/>
</dbReference>
<dbReference type="GO" id="GO:0004965">
    <property type="term" value="F:G protein-coupled GABA receptor activity"/>
    <property type="evidence" value="ECO:0007669"/>
    <property type="project" value="InterPro"/>
</dbReference>
<evidence type="ECO:0000256" key="1">
    <source>
        <dbReference type="ARBA" id="ARBA00004370"/>
    </source>
</evidence>
<evidence type="ECO:0000256" key="6">
    <source>
        <dbReference type="ARBA" id="ARBA00023170"/>
    </source>
</evidence>
<evidence type="ECO:0000256" key="5">
    <source>
        <dbReference type="ARBA" id="ARBA00023136"/>
    </source>
</evidence>
<accession>A0A484ARR8</accession>
<dbReference type="OrthoDB" id="73209at2759"/>
<dbReference type="InterPro" id="IPR002455">
    <property type="entry name" value="GPCR3_GABA-B"/>
</dbReference>
<evidence type="ECO:0000256" key="8">
    <source>
        <dbReference type="ARBA" id="ARBA00023224"/>
    </source>
</evidence>
<dbReference type="Pfam" id="PF01094">
    <property type="entry name" value="ANF_receptor"/>
    <property type="match status" value="1"/>
</dbReference>